<dbReference type="InterPro" id="IPR008866">
    <property type="entry name" value="Phage_lambda_GpA-like"/>
</dbReference>
<evidence type="ECO:0000313" key="3">
    <source>
        <dbReference type="EMBL" id="QZO02413.1"/>
    </source>
</evidence>
<evidence type="ECO:0000259" key="1">
    <source>
        <dbReference type="Pfam" id="PF05876"/>
    </source>
</evidence>
<protein>
    <submittedName>
        <fullName evidence="3">Phage terminase large subunit family protein</fullName>
    </submittedName>
</protein>
<evidence type="ECO:0000259" key="2">
    <source>
        <dbReference type="Pfam" id="PF20454"/>
    </source>
</evidence>
<gene>
    <name evidence="3" type="ORF">K6K41_16600</name>
</gene>
<dbReference type="KEGG" id="cmet:K6K41_16600"/>
<dbReference type="GO" id="GO:0016887">
    <property type="term" value="F:ATP hydrolysis activity"/>
    <property type="evidence" value="ECO:0007669"/>
    <property type="project" value="InterPro"/>
</dbReference>
<name>A0A9E6RF12_9HYPH</name>
<proteinExistence type="inferred from homology"/>
<dbReference type="HAMAP" id="MF_04144">
    <property type="entry name" value="TERL_LAMBDA"/>
    <property type="match status" value="1"/>
</dbReference>
<evidence type="ECO:0000313" key="4">
    <source>
        <dbReference type="Proteomes" id="UP000825701"/>
    </source>
</evidence>
<accession>A0A9E6RF12</accession>
<dbReference type="Proteomes" id="UP000825701">
    <property type="component" value="Chromosome"/>
</dbReference>
<feature type="domain" description="Terminase large subunit GpA endonuclease" evidence="2">
    <location>
        <begin position="322"/>
        <end position="592"/>
    </location>
</feature>
<dbReference type="Pfam" id="PF20454">
    <property type="entry name" value="GpA_nuclease"/>
    <property type="match status" value="1"/>
</dbReference>
<dbReference type="Gene3D" id="3.40.50.300">
    <property type="entry name" value="P-loop containing nucleotide triphosphate hydrolases"/>
    <property type="match status" value="1"/>
</dbReference>
<organism evidence="3 4">
    <name type="scientific">Chenggangzhangella methanolivorans</name>
    <dbReference type="NCBI Taxonomy" id="1437009"/>
    <lineage>
        <taxon>Bacteria</taxon>
        <taxon>Pseudomonadati</taxon>
        <taxon>Pseudomonadota</taxon>
        <taxon>Alphaproteobacteria</taxon>
        <taxon>Hyphomicrobiales</taxon>
        <taxon>Methylopilaceae</taxon>
        <taxon>Chenggangzhangella</taxon>
    </lineage>
</organism>
<dbReference type="EMBL" id="CP081869">
    <property type="protein sequence ID" value="QZO02413.1"/>
    <property type="molecule type" value="Genomic_DNA"/>
</dbReference>
<reference evidence="3" key="1">
    <citation type="submission" date="2021-08" db="EMBL/GenBank/DDBJ databases">
        <authorList>
            <person name="Zhang H."/>
            <person name="Xu M."/>
            <person name="Yu Z."/>
            <person name="Yang L."/>
            <person name="Cai Y."/>
        </authorList>
    </citation>
    <scope>NUCLEOTIDE SEQUENCE</scope>
    <source>
        <strain evidence="3">CHL1</strain>
    </source>
</reference>
<dbReference type="InterPro" id="IPR046454">
    <property type="entry name" value="GpA_endonuclease"/>
</dbReference>
<dbReference type="GO" id="GO:0005524">
    <property type="term" value="F:ATP binding"/>
    <property type="evidence" value="ECO:0007669"/>
    <property type="project" value="InterPro"/>
</dbReference>
<dbReference type="GO" id="GO:0004519">
    <property type="term" value="F:endonuclease activity"/>
    <property type="evidence" value="ECO:0007669"/>
    <property type="project" value="InterPro"/>
</dbReference>
<sequence length="622" mass="68701">MLALPSRVAQRLGHLTPHDIATLDREIRDALGRPRVTTLETRRRALRALIPPPRLRLSEWIEGEMRLPEGVSALPGRVSLWPYQRDIADAIADPEIERVTLVKSVRVGFTTLLTGALASYVANEPSPILALLPTEADCRDYVVSDLEPIFDATPALRGLLSAEADETGRNTLLSRRFAGGSLKIVAAKSPRNLRRHNVRVLLIDEADAMEPGAEGSPITLAERRTLSFANRKIILGSTPTLEATSNVLRSYARSDRRVFEVPCPECGHCHEITWADIQWPEGEPHRAHYVCPECGSVVEERRKAAMVEAGRWRASAPHVEGHAGFRLNALVSTLANASWGKLAAEFVEAKRSPDTLQVFVNTILAQGWREAAEEIDEAALAARAEPFGLPDAMPADVLVVTAGVDVQRDRLEIVFLGWGREDIFVLGQSVIWGDPAGDDVWSELDEALRTTWKHPRGGFLRVDAAGVDAGDGETMDRVMAYCRARRAFRVHALKGATGNRPSIRASDTKGSRLFIVGVDGLKAQLATRLSRGKSVRFSDRLEGRFYEELASERLLVRYVRGAPVRLWERIPGRRAESLDCVIYAMAVRALVSKNLDQREAEVASPAAPPKKPIVVRSEWLSR</sequence>
<keyword evidence="4" id="KW-1185">Reference proteome</keyword>
<dbReference type="InterPro" id="IPR046453">
    <property type="entry name" value="GpA_ATPase"/>
</dbReference>
<dbReference type="Pfam" id="PF05876">
    <property type="entry name" value="GpA_ATPase"/>
    <property type="match status" value="1"/>
</dbReference>
<dbReference type="AlphaFoldDB" id="A0A9E6RF12"/>
<dbReference type="InterPro" id="IPR027417">
    <property type="entry name" value="P-loop_NTPase"/>
</dbReference>
<feature type="domain" description="Phage terminase large subunit GpA ATPase" evidence="1">
    <location>
        <begin position="72"/>
        <end position="312"/>
    </location>
</feature>